<reference evidence="1" key="1">
    <citation type="submission" date="2021-01" db="EMBL/GenBank/DDBJ databases">
        <authorList>
            <person name="Corre E."/>
            <person name="Pelletier E."/>
            <person name="Niang G."/>
            <person name="Scheremetjew M."/>
            <person name="Finn R."/>
            <person name="Kale V."/>
            <person name="Holt S."/>
            <person name="Cochrane G."/>
            <person name="Meng A."/>
            <person name="Brown T."/>
            <person name="Cohen L."/>
        </authorList>
    </citation>
    <scope>NUCLEOTIDE SEQUENCE</scope>
</reference>
<dbReference type="AlphaFoldDB" id="A0A7S1F3K2"/>
<accession>A0A7S1F3K2</accession>
<organism evidence="1">
    <name type="scientific">Noctiluca scintillans</name>
    <name type="common">Sea sparkle</name>
    <name type="synonym">Red tide dinoflagellate</name>
    <dbReference type="NCBI Taxonomy" id="2966"/>
    <lineage>
        <taxon>Eukaryota</taxon>
        <taxon>Sar</taxon>
        <taxon>Alveolata</taxon>
        <taxon>Dinophyceae</taxon>
        <taxon>Noctilucales</taxon>
        <taxon>Noctilucaceae</taxon>
        <taxon>Noctiluca</taxon>
    </lineage>
</organism>
<evidence type="ECO:0008006" key="2">
    <source>
        <dbReference type="Google" id="ProtNLM"/>
    </source>
</evidence>
<sequence length="247" mass="26841">MAGCRESSGSATPALPWLEDDAGGLTILDTFHDGSSAELRRTGAMTPGTAAARVRSCPTQREPLHRLSCRNTQDEVQEKFAEEDLRWDERRQQTGLAGRIVIYDKDESPQTDIALRDGANGRIVVAALRWNGRAMRAGVTTKDVLMSIDGKKEFCGLTAMQVHASLKPSVTLVFLGFVGKLTTEVRLTHKTDVVCGLSMRSQVTPEQWGGAEVVDEVVFQPVPIVCPRQVISTGSADSGKTARHSHI</sequence>
<protein>
    <recommendedName>
        <fullName evidence="2">PDZ domain-containing protein</fullName>
    </recommendedName>
</protein>
<dbReference type="EMBL" id="HBFQ01021556">
    <property type="protein sequence ID" value="CAD8840710.1"/>
    <property type="molecule type" value="Transcribed_RNA"/>
</dbReference>
<evidence type="ECO:0000313" key="1">
    <source>
        <dbReference type="EMBL" id="CAD8840710.1"/>
    </source>
</evidence>
<name>A0A7S1F3K2_NOCSC</name>
<gene>
    <name evidence="1" type="ORF">NSCI0253_LOCUS15058</name>
</gene>
<proteinExistence type="predicted"/>